<keyword evidence="4" id="KW-1185">Reference proteome</keyword>
<dbReference type="AlphaFoldDB" id="A0A1I4MHV1"/>
<dbReference type="Proteomes" id="UP000199144">
    <property type="component" value="Unassembled WGS sequence"/>
</dbReference>
<protein>
    <submittedName>
        <fullName evidence="3">VPLPA-CTERM protein sorting domain-containing protein</fullName>
    </submittedName>
</protein>
<reference evidence="3 4" key="1">
    <citation type="submission" date="2016-10" db="EMBL/GenBank/DDBJ databases">
        <authorList>
            <person name="de Groot N.N."/>
        </authorList>
    </citation>
    <scope>NUCLEOTIDE SEQUENCE [LARGE SCALE GENOMIC DNA]</scope>
    <source>
        <strain evidence="3 4">DSM 15283</strain>
    </source>
</reference>
<evidence type="ECO:0000256" key="2">
    <source>
        <dbReference type="SAM" id="SignalP"/>
    </source>
</evidence>
<name>A0A1I4MHV1_9RHOB</name>
<keyword evidence="1" id="KW-0812">Transmembrane</keyword>
<dbReference type="RefSeq" id="WP_131814352.1">
    <property type="nucleotide sequence ID" value="NZ_FOTQ01000003.1"/>
</dbReference>
<proteinExistence type="predicted"/>
<dbReference type="NCBIfam" id="TIGR03370">
    <property type="entry name" value="VPLPA-CTERM"/>
    <property type="match status" value="1"/>
</dbReference>
<accession>A0A1I4MHV1</accession>
<sequence length="217" mass="22821">MIKNFVAASAIVCAGTATAHAATLVDQSFNPGAPVDGAHFSEGGFQVFDDFSLSSASNLWRLTFWGVHWTSGVEPNPLDFAIQVYNDAAGALGSLIADVSFTMVSNTDTGVDHNGLAGADIREYTLTFDSVLSLGAGDYWLSVYHDTDAQGTTFAWQRSSTTGSYLQNTSVKGGETAFLLEDDEALGVVPLPAAGWMLLTALGALGAASRRKRNKSA</sequence>
<gene>
    <name evidence="3" type="ORF">SAMN04488042_10392</name>
</gene>
<evidence type="ECO:0000256" key="1">
    <source>
        <dbReference type="SAM" id="Phobius"/>
    </source>
</evidence>
<dbReference type="InterPro" id="IPR022472">
    <property type="entry name" value="VPLPA-CTERM"/>
</dbReference>
<feature type="transmembrane region" description="Helical" evidence="1">
    <location>
        <begin position="185"/>
        <end position="208"/>
    </location>
</feature>
<keyword evidence="1" id="KW-1133">Transmembrane helix</keyword>
<feature type="signal peptide" evidence="2">
    <location>
        <begin position="1"/>
        <end position="21"/>
    </location>
</feature>
<keyword evidence="1" id="KW-0472">Membrane</keyword>
<evidence type="ECO:0000313" key="4">
    <source>
        <dbReference type="Proteomes" id="UP000199144"/>
    </source>
</evidence>
<dbReference type="STRING" id="254406.SAMN04488042_10392"/>
<organism evidence="3 4">
    <name type="scientific">Shimia aestuarii</name>
    <dbReference type="NCBI Taxonomy" id="254406"/>
    <lineage>
        <taxon>Bacteria</taxon>
        <taxon>Pseudomonadati</taxon>
        <taxon>Pseudomonadota</taxon>
        <taxon>Alphaproteobacteria</taxon>
        <taxon>Rhodobacterales</taxon>
        <taxon>Roseobacteraceae</taxon>
    </lineage>
</organism>
<feature type="chain" id="PRO_5011641784" evidence="2">
    <location>
        <begin position="22"/>
        <end position="217"/>
    </location>
</feature>
<keyword evidence="2" id="KW-0732">Signal</keyword>
<evidence type="ECO:0000313" key="3">
    <source>
        <dbReference type="EMBL" id="SFM02784.1"/>
    </source>
</evidence>
<dbReference type="EMBL" id="FOTQ01000003">
    <property type="protein sequence ID" value="SFM02784.1"/>
    <property type="molecule type" value="Genomic_DNA"/>
</dbReference>